<evidence type="ECO:0000256" key="13">
    <source>
        <dbReference type="ARBA" id="ARBA00039401"/>
    </source>
</evidence>
<accession>A0A4R5YNT9</accession>
<proteinExistence type="predicted"/>
<gene>
    <name evidence="17" type="ORF">E2R54_00890</name>
</gene>
<evidence type="ECO:0000256" key="12">
    <source>
        <dbReference type="ARBA" id="ARBA00023136"/>
    </source>
</evidence>
<dbReference type="InterPro" id="IPR003594">
    <property type="entry name" value="HATPase_dom"/>
</dbReference>
<evidence type="ECO:0000313" key="18">
    <source>
        <dbReference type="Proteomes" id="UP000295633"/>
    </source>
</evidence>
<sequence>MKVRTDAIEAWEQHVALFAIVKLGSRGFVQGWNVGAEDLKGYSADEIIGQHFSRFYRAVDRENRLPDTLLDRARSDGSVEDHGWRVRKDGSQFWAHVTITAIHDDTGVSGFVKIVRDTTAEKQAHDEQVSLQRTFAHDLISPVTALRGYLDLLEGEIGTGNRYLRLALETSEHLAAMAGALMADAVRGMHDDERTFDVSLVARGSATVVLRAGAEERIHFDRLDTATVRGDVLALRRAFANVLENAARYSDEDIHVEVVRGDDTVSVTVRDAGRGIHPDDIDTITAPGERGRLAEPEDGGTGLGLASVAAAVAEHHGTIEIDSAIGVGTTITITLPLAG</sequence>
<feature type="domain" description="Histidine kinase" evidence="14">
    <location>
        <begin position="134"/>
        <end position="339"/>
    </location>
</feature>
<evidence type="ECO:0000259" key="14">
    <source>
        <dbReference type="PROSITE" id="PS50109"/>
    </source>
</evidence>
<dbReference type="CDD" id="cd00130">
    <property type="entry name" value="PAS"/>
    <property type="match status" value="1"/>
</dbReference>
<evidence type="ECO:0000256" key="2">
    <source>
        <dbReference type="ARBA" id="ARBA00004141"/>
    </source>
</evidence>
<dbReference type="Gene3D" id="3.30.565.10">
    <property type="entry name" value="Histidine kinase-like ATPase, C-terminal domain"/>
    <property type="match status" value="1"/>
</dbReference>
<evidence type="ECO:0000256" key="7">
    <source>
        <dbReference type="ARBA" id="ARBA00022741"/>
    </source>
</evidence>
<organism evidence="17 18">
    <name type="scientific">Microbacterium oleivorans</name>
    <dbReference type="NCBI Taxonomy" id="273677"/>
    <lineage>
        <taxon>Bacteria</taxon>
        <taxon>Bacillati</taxon>
        <taxon>Actinomycetota</taxon>
        <taxon>Actinomycetes</taxon>
        <taxon>Micrococcales</taxon>
        <taxon>Microbacteriaceae</taxon>
        <taxon>Microbacterium</taxon>
    </lineage>
</organism>
<dbReference type="SMART" id="SM00387">
    <property type="entry name" value="HATPase_c"/>
    <property type="match status" value="1"/>
</dbReference>
<evidence type="ECO:0000256" key="1">
    <source>
        <dbReference type="ARBA" id="ARBA00000085"/>
    </source>
</evidence>
<dbReference type="GO" id="GO:0007234">
    <property type="term" value="P:osmosensory signaling via phosphorelay pathway"/>
    <property type="evidence" value="ECO:0007669"/>
    <property type="project" value="TreeGrafter"/>
</dbReference>
<feature type="domain" description="PAS" evidence="15">
    <location>
        <begin position="20"/>
        <end position="64"/>
    </location>
</feature>
<dbReference type="SUPFAM" id="SSF47384">
    <property type="entry name" value="Homodimeric domain of signal transducing histidine kinase"/>
    <property type="match status" value="1"/>
</dbReference>
<dbReference type="GO" id="GO:0000155">
    <property type="term" value="F:phosphorelay sensor kinase activity"/>
    <property type="evidence" value="ECO:0007669"/>
    <property type="project" value="InterPro"/>
</dbReference>
<dbReference type="GO" id="GO:0005886">
    <property type="term" value="C:plasma membrane"/>
    <property type="evidence" value="ECO:0007669"/>
    <property type="project" value="UniProtKB-SubCell"/>
</dbReference>
<dbReference type="InterPro" id="IPR000014">
    <property type="entry name" value="PAS"/>
</dbReference>
<dbReference type="SUPFAM" id="SSF55874">
    <property type="entry name" value="ATPase domain of HSP90 chaperone/DNA topoisomerase II/histidine kinase"/>
    <property type="match status" value="1"/>
</dbReference>
<dbReference type="Proteomes" id="UP000295633">
    <property type="component" value="Unassembled WGS sequence"/>
</dbReference>
<dbReference type="PROSITE" id="PS50112">
    <property type="entry name" value="PAS"/>
    <property type="match status" value="1"/>
</dbReference>
<dbReference type="Pfam" id="PF02518">
    <property type="entry name" value="HATPase_c"/>
    <property type="match status" value="1"/>
</dbReference>
<evidence type="ECO:0000256" key="11">
    <source>
        <dbReference type="ARBA" id="ARBA00023012"/>
    </source>
</evidence>
<dbReference type="PANTHER" id="PTHR42878:SF7">
    <property type="entry name" value="SENSOR HISTIDINE KINASE GLRK"/>
    <property type="match status" value="1"/>
</dbReference>
<evidence type="ECO:0000313" key="17">
    <source>
        <dbReference type="EMBL" id="TDL45080.1"/>
    </source>
</evidence>
<evidence type="ECO:0000259" key="15">
    <source>
        <dbReference type="PROSITE" id="PS50112"/>
    </source>
</evidence>
<keyword evidence="11" id="KW-0902">Two-component regulatory system</keyword>
<comment type="caution">
    <text evidence="17">The sequence shown here is derived from an EMBL/GenBank/DDBJ whole genome shotgun (WGS) entry which is preliminary data.</text>
</comment>
<dbReference type="InterPro" id="IPR036890">
    <property type="entry name" value="HATPase_C_sf"/>
</dbReference>
<keyword evidence="9" id="KW-0067">ATP-binding</keyword>
<name>A0A4R5YNT9_9MICO</name>
<dbReference type="EC" id="2.7.13.3" evidence="4"/>
<dbReference type="InterPro" id="IPR005467">
    <property type="entry name" value="His_kinase_dom"/>
</dbReference>
<evidence type="ECO:0000256" key="4">
    <source>
        <dbReference type="ARBA" id="ARBA00012438"/>
    </source>
</evidence>
<dbReference type="NCBIfam" id="TIGR00229">
    <property type="entry name" value="sensory_box"/>
    <property type="match status" value="1"/>
</dbReference>
<comment type="subcellular location">
    <subcellularLocation>
        <location evidence="3">Cell membrane</location>
    </subcellularLocation>
    <subcellularLocation>
        <location evidence="2">Membrane</location>
        <topology evidence="2">Multi-pass membrane protein</topology>
    </subcellularLocation>
</comment>
<reference evidence="17 18" key="1">
    <citation type="submission" date="2019-03" db="EMBL/GenBank/DDBJ databases">
        <title>Genome Sequencing and Assembly of Various Microbes Isolated from Partially Reclaimed Soil and Acid Mine Drainage (AMD) Site.</title>
        <authorList>
            <person name="Steinbock B."/>
            <person name="Bechtold R."/>
            <person name="Sevigny J.L."/>
            <person name="Thomas D."/>
            <person name="Cuthill L.R."/>
            <person name="Aveiro Johannsen E.J."/>
            <person name="Thomas K."/>
            <person name="Ghosh A."/>
        </authorList>
    </citation>
    <scope>NUCLEOTIDE SEQUENCE [LARGE SCALE GENOMIC DNA]</scope>
    <source>
        <strain evidence="17 18">F-B2</strain>
    </source>
</reference>
<evidence type="ECO:0000256" key="8">
    <source>
        <dbReference type="ARBA" id="ARBA00022777"/>
    </source>
</evidence>
<dbReference type="Gene3D" id="3.30.450.20">
    <property type="entry name" value="PAS domain"/>
    <property type="match status" value="1"/>
</dbReference>
<keyword evidence="5" id="KW-0808">Transferase</keyword>
<dbReference type="PROSITE" id="PS50109">
    <property type="entry name" value="HIS_KIN"/>
    <property type="match status" value="1"/>
</dbReference>
<dbReference type="Pfam" id="PF13426">
    <property type="entry name" value="PAS_9"/>
    <property type="match status" value="1"/>
</dbReference>
<dbReference type="GO" id="GO:0000156">
    <property type="term" value="F:phosphorelay response regulator activity"/>
    <property type="evidence" value="ECO:0007669"/>
    <property type="project" value="TreeGrafter"/>
</dbReference>
<dbReference type="GO" id="GO:0030295">
    <property type="term" value="F:protein kinase activator activity"/>
    <property type="evidence" value="ECO:0007669"/>
    <property type="project" value="TreeGrafter"/>
</dbReference>
<keyword evidence="7" id="KW-0547">Nucleotide-binding</keyword>
<dbReference type="InterPro" id="IPR035965">
    <property type="entry name" value="PAS-like_dom_sf"/>
</dbReference>
<dbReference type="InterPro" id="IPR050351">
    <property type="entry name" value="BphY/WalK/GraS-like"/>
</dbReference>
<feature type="domain" description="PAC" evidence="16">
    <location>
        <begin position="77"/>
        <end position="130"/>
    </location>
</feature>
<keyword evidence="12" id="KW-0472">Membrane</keyword>
<evidence type="ECO:0000256" key="10">
    <source>
        <dbReference type="ARBA" id="ARBA00022989"/>
    </source>
</evidence>
<evidence type="ECO:0000259" key="16">
    <source>
        <dbReference type="PROSITE" id="PS50113"/>
    </source>
</evidence>
<evidence type="ECO:0000256" key="3">
    <source>
        <dbReference type="ARBA" id="ARBA00004236"/>
    </source>
</evidence>
<evidence type="ECO:0000256" key="6">
    <source>
        <dbReference type="ARBA" id="ARBA00022692"/>
    </source>
</evidence>
<dbReference type="PANTHER" id="PTHR42878">
    <property type="entry name" value="TWO-COMPONENT HISTIDINE KINASE"/>
    <property type="match status" value="1"/>
</dbReference>
<dbReference type="EMBL" id="SMZX01000001">
    <property type="protein sequence ID" value="TDL45080.1"/>
    <property type="molecule type" value="Genomic_DNA"/>
</dbReference>
<comment type="catalytic activity">
    <reaction evidence="1">
        <text>ATP + protein L-histidine = ADP + protein N-phospho-L-histidine.</text>
        <dbReference type="EC" id="2.7.13.3"/>
    </reaction>
</comment>
<dbReference type="InterPro" id="IPR036097">
    <property type="entry name" value="HisK_dim/P_sf"/>
</dbReference>
<evidence type="ECO:0000256" key="9">
    <source>
        <dbReference type="ARBA" id="ARBA00022840"/>
    </source>
</evidence>
<evidence type="ECO:0000256" key="5">
    <source>
        <dbReference type="ARBA" id="ARBA00022679"/>
    </source>
</evidence>
<dbReference type="PROSITE" id="PS50113">
    <property type="entry name" value="PAC"/>
    <property type="match status" value="1"/>
</dbReference>
<dbReference type="InterPro" id="IPR004358">
    <property type="entry name" value="Sig_transdc_His_kin-like_C"/>
</dbReference>
<keyword evidence="6" id="KW-0812">Transmembrane</keyword>
<dbReference type="SUPFAM" id="SSF55785">
    <property type="entry name" value="PYP-like sensor domain (PAS domain)"/>
    <property type="match status" value="1"/>
</dbReference>
<dbReference type="AlphaFoldDB" id="A0A4R5YNT9"/>
<dbReference type="InterPro" id="IPR000700">
    <property type="entry name" value="PAS-assoc_C"/>
</dbReference>
<keyword evidence="10" id="KW-1133">Transmembrane helix</keyword>
<protein>
    <recommendedName>
        <fullName evidence="13">Sensor-like histidine kinase SenX3</fullName>
        <ecNumber evidence="4">2.7.13.3</ecNumber>
    </recommendedName>
</protein>
<dbReference type="PRINTS" id="PR00344">
    <property type="entry name" value="BCTRLSENSOR"/>
</dbReference>
<dbReference type="RefSeq" id="WP_133398349.1">
    <property type="nucleotide sequence ID" value="NZ_SMZX01000001.1"/>
</dbReference>
<dbReference type="GO" id="GO:0005524">
    <property type="term" value="F:ATP binding"/>
    <property type="evidence" value="ECO:0007669"/>
    <property type="project" value="UniProtKB-KW"/>
</dbReference>
<keyword evidence="8" id="KW-0418">Kinase</keyword>